<evidence type="ECO:0000256" key="2">
    <source>
        <dbReference type="ARBA" id="ARBA00009226"/>
    </source>
</evidence>
<dbReference type="GO" id="GO:0071973">
    <property type="term" value="P:bacterial-type flagellum-dependent cell motility"/>
    <property type="evidence" value="ECO:0007669"/>
    <property type="project" value="InterPro"/>
</dbReference>
<keyword evidence="9" id="KW-0969">Cilium</keyword>
<accession>A0A143YZK8</accession>
<feature type="region of interest" description="Disordered" evidence="7">
    <location>
        <begin position="38"/>
        <end position="59"/>
    </location>
</feature>
<keyword evidence="10" id="KW-1185">Reference proteome</keyword>
<reference evidence="9 10" key="1">
    <citation type="submission" date="2016-02" db="EMBL/GenBank/DDBJ databases">
        <authorList>
            <person name="Wen L."/>
            <person name="He K."/>
            <person name="Yang H."/>
        </authorList>
    </citation>
    <scope>NUCLEOTIDE SEQUENCE [LARGE SCALE GENOMIC DNA]</scope>
    <source>
        <strain evidence="9">Trichococcus palustris</strain>
    </source>
</reference>
<evidence type="ECO:0000256" key="7">
    <source>
        <dbReference type="SAM" id="MobiDB-lite"/>
    </source>
</evidence>
<proteinExistence type="inferred from homology"/>
<dbReference type="InterPro" id="IPR012826">
    <property type="entry name" value="FliN"/>
</dbReference>
<dbReference type="AlphaFoldDB" id="A0A143YZK8"/>
<keyword evidence="4" id="KW-0145">Chemotaxis</keyword>
<evidence type="ECO:0000259" key="8">
    <source>
        <dbReference type="Pfam" id="PF01052"/>
    </source>
</evidence>
<sequence>MSTQKITQEAIDRLAGETVSTHADGGNRVISHMESGIFGEASPGASQPQATPATSGREAISVQTPAFQTLTKTETSHMPKNLDLILDVPLEFSVVLGESKKTIKDILALGTGSVVELNKMTEEPLSIYVNGKRIAEGEVVVINENFGIRITNILSQEQRLKNL</sequence>
<dbReference type="Gene3D" id="2.30.330.10">
    <property type="entry name" value="SpoA-like"/>
    <property type="match status" value="1"/>
</dbReference>
<dbReference type="InterPro" id="IPR036429">
    <property type="entry name" value="SpoA-like_sf"/>
</dbReference>
<dbReference type="STRING" id="140314.SAMN04488076_12335"/>
<dbReference type="GO" id="GO:0006935">
    <property type="term" value="P:chemotaxis"/>
    <property type="evidence" value="ECO:0007669"/>
    <property type="project" value="UniProtKB-KW"/>
</dbReference>
<dbReference type="InterPro" id="IPR001543">
    <property type="entry name" value="FliN-like_C"/>
</dbReference>
<feature type="domain" description="Flagellar motor switch protein FliN-like C-terminal" evidence="8">
    <location>
        <begin position="84"/>
        <end position="154"/>
    </location>
</feature>
<keyword evidence="5" id="KW-0283">Flagellar rotation</keyword>
<dbReference type="SUPFAM" id="SSF101801">
    <property type="entry name" value="Surface presentation of antigens (SPOA)"/>
    <property type="match status" value="1"/>
</dbReference>
<evidence type="ECO:0000313" key="10">
    <source>
        <dbReference type="Proteomes" id="UP000242754"/>
    </source>
</evidence>
<evidence type="ECO:0000256" key="4">
    <source>
        <dbReference type="ARBA" id="ARBA00022500"/>
    </source>
</evidence>
<dbReference type="Proteomes" id="UP000242754">
    <property type="component" value="Unassembled WGS sequence"/>
</dbReference>
<evidence type="ECO:0000256" key="5">
    <source>
        <dbReference type="ARBA" id="ARBA00022779"/>
    </source>
</evidence>
<keyword evidence="9" id="KW-0282">Flagellum</keyword>
<dbReference type="InterPro" id="IPR051469">
    <property type="entry name" value="FliN/MopA/SpaO"/>
</dbReference>
<dbReference type="Pfam" id="PF01052">
    <property type="entry name" value="FliMN_C"/>
    <property type="match status" value="1"/>
</dbReference>
<keyword evidence="6" id="KW-0472">Membrane</keyword>
<comment type="subcellular location">
    <subcellularLocation>
        <location evidence="1">Cell membrane</location>
        <topology evidence="1">Peripheral membrane protein</topology>
        <orientation evidence="1">Cytoplasmic side</orientation>
    </subcellularLocation>
</comment>
<dbReference type="NCBIfam" id="TIGR02480">
    <property type="entry name" value="fliN"/>
    <property type="match status" value="1"/>
</dbReference>
<feature type="compositionally biased region" description="Polar residues" evidence="7">
    <location>
        <begin position="44"/>
        <end position="54"/>
    </location>
</feature>
<evidence type="ECO:0000313" key="9">
    <source>
        <dbReference type="EMBL" id="CZR02693.1"/>
    </source>
</evidence>
<dbReference type="InterPro" id="IPR001172">
    <property type="entry name" value="FliN_T3SS_HrcQb"/>
</dbReference>
<dbReference type="PRINTS" id="PR00956">
    <property type="entry name" value="FLGMOTORFLIN"/>
</dbReference>
<organism evidence="9 10">
    <name type="scientific">Trichococcus palustris</name>
    <dbReference type="NCBI Taxonomy" id="140314"/>
    <lineage>
        <taxon>Bacteria</taxon>
        <taxon>Bacillati</taxon>
        <taxon>Bacillota</taxon>
        <taxon>Bacilli</taxon>
        <taxon>Lactobacillales</taxon>
        <taxon>Carnobacteriaceae</taxon>
        <taxon>Trichococcus</taxon>
    </lineage>
</organism>
<gene>
    <name evidence="9" type="ORF">Tpal_2779</name>
</gene>
<dbReference type="GO" id="GO:0009425">
    <property type="term" value="C:bacterial-type flagellum basal body"/>
    <property type="evidence" value="ECO:0007669"/>
    <property type="project" value="InterPro"/>
</dbReference>
<name>A0A143YZK8_9LACT</name>
<dbReference type="GO" id="GO:0005886">
    <property type="term" value="C:plasma membrane"/>
    <property type="evidence" value="ECO:0007669"/>
    <property type="project" value="UniProtKB-SubCell"/>
</dbReference>
<dbReference type="RefSeq" id="WP_087034273.1">
    <property type="nucleotide sequence ID" value="NZ_FJNE01000013.1"/>
</dbReference>
<dbReference type="GO" id="GO:0003774">
    <property type="term" value="F:cytoskeletal motor activity"/>
    <property type="evidence" value="ECO:0007669"/>
    <property type="project" value="InterPro"/>
</dbReference>
<comment type="similarity">
    <text evidence="2">Belongs to the FliN/MopA/SpaO family.</text>
</comment>
<dbReference type="PANTHER" id="PTHR43484:SF1">
    <property type="entry name" value="FLAGELLAR MOTOR SWITCH PROTEIN FLIN"/>
    <property type="match status" value="1"/>
</dbReference>
<evidence type="ECO:0000256" key="3">
    <source>
        <dbReference type="ARBA" id="ARBA00022475"/>
    </source>
</evidence>
<evidence type="ECO:0000256" key="6">
    <source>
        <dbReference type="ARBA" id="ARBA00023136"/>
    </source>
</evidence>
<dbReference type="EMBL" id="FJNE01000013">
    <property type="protein sequence ID" value="CZR02693.1"/>
    <property type="molecule type" value="Genomic_DNA"/>
</dbReference>
<keyword evidence="3" id="KW-1003">Cell membrane</keyword>
<dbReference type="OrthoDB" id="9773459at2"/>
<keyword evidence="9" id="KW-0966">Cell projection</keyword>
<dbReference type="PANTHER" id="PTHR43484">
    <property type="match status" value="1"/>
</dbReference>
<evidence type="ECO:0000256" key="1">
    <source>
        <dbReference type="ARBA" id="ARBA00004413"/>
    </source>
</evidence>
<protein>
    <submittedName>
        <fullName evidence="9">Flagellar motor switch flin/type iii secretion hrcqb</fullName>
    </submittedName>
</protein>